<dbReference type="SUPFAM" id="SSF102114">
    <property type="entry name" value="Radical SAM enzymes"/>
    <property type="match status" value="1"/>
</dbReference>
<proteinExistence type="predicted"/>
<dbReference type="SMART" id="SM00729">
    <property type="entry name" value="Elp3"/>
    <property type="match status" value="1"/>
</dbReference>
<dbReference type="GO" id="GO:0003824">
    <property type="term" value="F:catalytic activity"/>
    <property type="evidence" value="ECO:0007669"/>
    <property type="project" value="InterPro"/>
</dbReference>
<dbReference type="InterPro" id="IPR023404">
    <property type="entry name" value="rSAM_horseshoe"/>
</dbReference>
<dbReference type="InterPro" id="IPR006158">
    <property type="entry name" value="Cobalamin-bd"/>
</dbReference>
<dbReference type="AlphaFoldDB" id="A0A6M3JRX8"/>
<evidence type="ECO:0000313" key="9">
    <source>
        <dbReference type="EMBL" id="QJA72680.1"/>
    </source>
</evidence>
<dbReference type="InterPro" id="IPR051198">
    <property type="entry name" value="BchE-like"/>
</dbReference>
<evidence type="ECO:0000259" key="7">
    <source>
        <dbReference type="PROSITE" id="PS51918"/>
    </source>
</evidence>
<dbReference type="InterPro" id="IPR034466">
    <property type="entry name" value="Methyltransferase_Class_B"/>
</dbReference>
<reference evidence="9" key="1">
    <citation type="submission" date="2020-03" db="EMBL/GenBank/DDBJ databases">
        <title>The deep terrestrial virosphere.</title>
        <authorList>
            <person name="Holmfeldt K."/>
            <person name="Nilsson E."/>
            <person name="Simone D."/>
            <person name="Lopez-Fernandez M."/>
            <person name="Wu X."/>
            <person name="de Brujin I."/>
            <person name="Lundin D."/>
            <person name="Andersson A."/>
            <person name="Bertilsson S."/>
            <person name="Dopson M."/>
        </authorList>
    </citation>
    <scope>NUCLEOTIDE SEQUENCE</scope>
    <source>
        <strain evidence="9">MM415A02647</strain>
        <strain evidence="8">MM415B01042</strain>
    </source>
</reference>
<evidence type="ECO:0000259" key="6">
    <source>
        <dbReference type="PROSITE" id="PS51332"/>
    </source>
</evidence>
<dbReference type="InterPro" id="IPR058240">
    <property type="entry name" value="rSAM_sf"/>
</dbReference>
<evidence type="ECO:0000313" key="8">
    <source>
        <dbReference type="EMBL" id="QJA60836.1"/>
    </source>
</evidence>
<dbReference type="Gene3D" id="3.40.50.280">
    <property type="entry name" value="Cobalamin-binding domain"/>
    <property type="match status" value="1"/>
</dbReference>
<dbReference type="Gene3D" id="3.80.30.20">
    <property type="entry name" value="tm_1862 like domain"/>
    <property type="match status" value="1"/>
</dbReference>
<dbReference type="PROSITE" id="PS51332">
    <property type="entry name" value="B12_BINDING"/>
    <property type="match status" value="1"/>
</dbReference>
<feature type="domain" description="Radical SAM core" evidence="7">
    <location>
        <begin position="170"/>
        <end position="390"/>
    </location>
</feature>
<dbReference type="Pfam" id="PF02310">
    <property type="entry name" value="B12-binding"/>
    <property type="match status" value="1"/>
</dbReference>
<dbReference type="GO" id="GO:0031419">
    <property type="term" value="F:cobalamin binding"/>
    <property type="evidence" value="ECO:0007669"/>
    <property type="project" value="InterPro"/>
</dbReference>
<evidence type="ECO:0000256" key="2">
    <source>
        <dbReference type="ARBA" id="ARBA00022691"/>
    </source>
</evidence>
<dbReference type="SFLD" id="SFLDS00029">
    <property type="entry name" value="Radical_SAM"/>
    <property type="match status" value="1"/>
</dbReference>
<evidence type="ECO:0000256" key="3">
    <source>
        <dbReference type="ARBA" id="ARBA00022723"/>
    </source>
</evidence>
<feature type="domain" description="B12-binding" evidence="6">
    <location>
        <begin position="1"/>
        <end position="112"/>
    </location>
</feature>
<organism evidence="9">
    <name type="scientific">viral metagenome</name>
    <dbReference type="NCBI Taxonomy" id="1070528"/>
    <lineage>
        <taxon>unclassified sequences</taxon>
        <taxon>metagenomes</taxon>
        <taxon>organismal metagenomes</taxon>
    </lineage>
</organism>
<dbReference type="EMBL" id="MT141422">
    <property type="protein sequence ID" value="QJA60836.1"/>
    <property type="molecule type" value="Genomic_DNA"/>
</dbReference>
<dbReference type="InterPro" id="IPR006638">
    <property type="entry name" value="Elp3/MiaA/NifB-like_rSAM"/>
</dbReference>
<keyword evidence="4" id="KW-0408">Iron</keyword>
<name>A0A6M3JRX8_9ZZZZ</name>
<protein>
    <submittedName>
        <fullName evidence="9">Putative radical SAM superfamily protein</fullName>
    </submittedName>
</protein>
<keyword evidence="3" id="KW-0479">Metal-binding</keyword>
<evidence type="ECO:0000256" key="4">
    <source>
        <dbReference type="ARBA" id="ARBA00023004"/>
    </source>
</evidence>
<dbReference type="SFLD" id="SFLDG01123">
    <property type="entry name" value="methyltransferase_(Class_B)"/>
    <property type="match status" value="1"/>
</dbReference>
<dbReference type="EMBL" id="MT141970">
    <property type="protein sequence ID" value="QJA72680.1"/>
    <property type="molecule type" value="Genomic_DNA"/>
</dbReference>
<dbReference type="SFLD" id="SFLDG01082">
    <property type="entry name" value="B12-binding_domain_containing"/>
    <property type="match status" value="1"/>
</dbReference>
<accession>A0A6M3JRX8</accession>
<comment type="cofactor">
    <cofactor evidence="1">
        <name>[4Fe-4S] cluster</name>
        <dbReference type="ChEBI" id="CHEBI:49883"/>
    </cofactor>
</comment>
<gene>
    <name evidence="9" type="ORF">MM415A02647_0008</name>
    <name evidence="8" type="ORF">MM415B01042_0011</name>
</gene>
<keyword evidence="2" id="KW-0949">S-adenosyl-L-methionine</keyword>
<dbReference type="GO" id="GO:0051539">
    <property type="term" value="F:4 iron, 4 sulfur cluster binding"/>
    <property type="evidence" value="ECO:0007669"/>
    <property type="project" value="UniProtKB-KW"/>
</dbReference>
<dbReference type="CDD" id="cd01335">
    <property type="entry name" value="Radical_SAM"/>
    <property type="match status" value="1"/>
</dbReference>
<keyword evidence="5" id="KW-0411">Iron-sulfur</keyword>
<sequence>MTATRKAGYNFDLYDMDINNYSILDLKEYLRNNHYSIYAFGCIITGYKKVKEIAQVIRDENSFAVIVAGNSVASSIPELLLKNTEVNYAVIGEGEETWIEFLKHIKHPWPALHGMNGLALHNSRGVVPRGWVNPFKRKPIDNMDSIGFPDWDLFDLKKYNEYGRDNVNTFDDRQITSFPLNTARGCPFDCHFCYHVFKGMKYRRYSIDKVIEEIDNLYLLYGCNYVCFWDELTFPNSLSAREFIKEFSKSTSVGDIKWDAVIRGDIFSKKDFSLLKDMKDLGCVGLAYSLESADEKILNYMNKKLDLNKFKEQTEIIYKAGLIPRTSVIFGFPQETIHTINKTIQMCRELNLFPSAGFLLPLPGTPIYDWCIDKGLIKNEVEHLERIGDRQDLHINLTGMEDSEMTDLVRSGLESLAKDQGIEVGDVFKTGTYKKPKDK</sequence>
<evidence type="ECO:0000256" key="5">
    <source>
        <dbReference type="ARBA" id="ARBA00023014"/>
    </source>
</evidence>
<dbReference type="InterPro" id="IPR007197">
    <property type="entry name" value="rSAM"/>
</dbReference>
<evidence type="ECO:0000256" key="1">
    <source>
        <dbReference type="ARBA" id="ARBA00001966"/>
    </source>
</evidence>
<dbReference type="PANTHER" id="PTHR43409">
    <property type="entry name" value="ANAEROBIC MAGNESIUM-PROTOPORPHYRIN IX MONOMETHYL ESTER CYCLASE-RELATED"/>
    <property type="match status" value="1"/>
</dbReference>
<dbReference type="Pfam" id="PF04055">
    <property type="entry name" value="Radical_SAM"/>
    <property type="match status" value="1"/>
</dbReference>
<dbReference type="PROSITE" id="PS51918">
    <property type="entry name" value="RADICAL_SAM"/>
    <property type="match status" value="1"/>
</dbReference>
<dbReference type="GO" id="GO:0046872">
    <property type="term" value="F:metal ion binding"/>
    <property type="evidence" value="ECO:0007669"/>
    <property type="project" value="UniProtKB-KW"/>
</dbReference>